<organism evidence="2 3">
    <name type="scientific">Mus caroli</name>
    <name type="common">Ryukyu mouse</name>
    <name type="synonym">Ricefield mouse</name>
    <dbReference type="NCBI Taxonomy" id="10089"/>
    <lineage>
        <taxon>Eukaryota</taxon>
        <taxon>Metazoa</taxon>
        <taxon>Chordata</taxon>
        <taxon>Craniata</taxon>
        <taxon>Vertebrata</taxon>
        <taxon>Euteleostomi</taxon>
        <taxon>Mammalia</taxon>
        <taxon>Eutheria</taxon>
        <taxon>Euarchontoglires</taxon>
        <taxon>Glires</taxon>
        <taxon>Rodentia</taxon>
        <taxon>Myomorpha</taxon>
        <taxon>Muroidea</taxon>
        <taxon>Muridae</taxon>
        <taxon>Murinae</taxon>
        <taxon>Mus</taxon>
        <taxon>Mus</taxon>
    </lineage>
</organism>
<protein>
    <submittedName>
        <fullName evidence="3">Uncharacterized protein LOC115031924</fullName>
    </submittedName>
</protein>
<feature type="region of interest" description="Disordered" evidence="1">
    <location>
        <begin position="29"/>
        <end position="61"/>
    </location>
</feature>
<dbReference type="AlphaFoldDB" id="A0A6P7RLZ5"/>
<evidence type="ECO:0000313" key="2">
    <source>
        <dbReference type="Proteomes" id="UP000515126"/>
    </source>
</evidence>
<reference evidence="3" key="1">
    <citation type="submission" date="2025-08" db="UniProtKB">
        <authorList>
            <consortium name="RefSeq"/>
        </authorList>
    </citation>
    <scope>IDENTIFICATION</scope>
</reference>
<feature type="region of interest" description="Disordered" evidence="1">
    <location>
        <begin position="82"/>
        <end position="114"/>
    </location>
</feature>
<evidence type="ECO:0000256" key="1">
    <source>
        <dbReference type="SAM" id="MobiDB-lite"/>
    </source>
</evidence>
<dbReference type="RefSeq" id="XP_029337356.1">
    <property type="nucleotide sequence ID" value="XM_029481496.1"/>
</dbReference>
<dbReference type="Proteomes" id="UP000515126">
    <property type="component" value="Chromosome 9"/>
</dbReference>
<gene>
    <name evidence="3" type="primary">LOC115031924</name>
</gene>
<evidence type="ECO:0000313" key="3">
    <source>
        <dbReference type="RefSeq" id="XP_029337356.1"/>
    </source>
</evidence>
<dbReference type="GeneID" id="115031924"/>
<feature type="compositionally biased region" description="Polar residues" evidence="1">
    <location>
        <begin position="82"/>
        <end position="94"/>
    </location>
</feature>
<accession>A0A6P7RLZ5</accession>
<sequence length="255" mass="27888">MAKSLFFLGRKIIPRRLLYTGFRRKVGAKSSGLSRDAHSGRGAREGCRAREAAGPREHSSARLPAEAYRVLALPAPPPQLLTESSPSCVESPRTNAEKDSELGEKGGAGRDVTSISGSEFSATLELSRLERKTCLFQRPDSCTPFRDPVWVVQQCVVLERPRILWLICPQDWIFQLSQFSTGVLKDAWGAANLQSVGIPKKLTLTLVTKCLSNRTSKSEYKQAKSSSLLPCLGIWAATGPQAKPKTAKESETESS</sequence>
<proteinExistence type="predicted"/>
<feature type="compositionally biased region" description="Basic and acidic residues" evidence="1">
    <location>
        <begin position="35"/>
        <end position="60"/>
    </location>
</feature>
<name>A0A6P7RLZ5_MUSCR</name>
<keyword evidence="2" id="KW-1185">Reference proteome</keyword>
<feature type="compositionally biased region" description="Basic and acidic residues" evidence="1">
    <location>
        <begin position="95"/>
        <end position="108"/>
    </location>
</feature>
<dbReference type="KEGG" id="mcal:115031924"/>